<evidence type="ECO:0000313" key="5">
    <source>
        <dbReference type="Proteomes" id="UP001370490"/>
    </source>
</evidence>
<dbReference type="InterPro" id="IPR044660">
    <property type="entry name" value="IBH1-like"/>
</dbReference>
<evidence type="ECO:0000256" key="3">
    <source>
        <dbReference type="SAM" id="MobiDB-lite"/>
    </source>
</evidence>
<organism evidence="4 5">
    <name type="scientific">Dillenia turbinata</name>
    <dbReference type="NCBI Taxonomy" id="194707"/>
    <lineage>
        <taxon>Eukaryota</taxon>
        <taxon>Viridiplantae</taxon>
        <taxon>Streptophyta</taxon>
        <taxon>Embryophyta</taxon>
        <taxon>Tracheophyta</taxon>
        <taxon>Spermatophyta</taxon>
        <taxon>Magnoliopsida</taxon>
        <taxon>eudicotyledons</taxon>
        <taxon>Gunneridae</taxon>
        <taxon>Pentapetalae</taxon>
        <taxon>Dilleniales</taxon>
        <taxon>Dilleniaceae</taxon>
        <taxon>Dillenia</taxon>
    </lineage>
</organism>
<evidence type="ECO:0000256" key="2">
    <source>
        <dbReference type="ARBA" id="ARBA00023163"/>
    </source>
</evidence>
<keyword evidence="5" id="KW-1185">Reference proteome</keyword>
<name>A0AAN8ZC29_9MAGN</name>
<reference evidence="4 5" key="1">
    <citation type="submission" date="2023-12" db="EMBL/GenBank/DDBJ databases">
        <title>A high-quality genome assembly for Dillenia turbinata (Dilleniales).</title>
        <authorList>
            <person name="Chanderbali A."/>
        </authorList>
    </citation>
    <scope>NUCLEOTIDE SEQUENCE [LARGE SCALE GENOMIC DNA]</scope>
    <source>
        <strain evidence="4">LSX21</strain>
        <tissue evidence="4">Leaf</tissue>
    </source>
</reference>
<evidence type="ECO:0008006" key="6">
    <source>
        <dbReference type="Google" id="ProtNLM"/>
    </source>
</evidence>
<keyword evidence="1" id="KW-0805">Transcription regulation</keyword>
<sequence>MTSINKTKTKTKITNRRDRRNLRKPKKGRVCGGEGKSSKNVAEKLEALKNLIPSSTNNANGVMKADQIFEQTADYIVLLRTQVAILQKLIHFYDSHNKKADETHKIALLLDKYDWGGFWILF</sequence>
<dbReference type="GO" id="GO:0006355">
    <property type="term" value="P:regulation of DNA-templated transcription"/>
    <property type="evidence" value="ECO:0007669"/>
    <property type="project" value="InterPro"/>
</dbReference>
<protein>
    <recommendedName>
        <fullName evidence="6">BHLH domain-containing protein</fullName>
    </recommendedName>
</protein>
<feature type="region of interest" description="Disordered" evidence="3">
    <location>
        <begin position="1"/>
        <end position="37"/>
    </location>
</feature>
<comment type="caution">
    <text evidence="4">The sequence shown here is derived from an EMBL/GenBank/DDBJ whole genome shotgun (WGS) entry which is preliminary data.</text>
</comment>
<evidence type="ECO:0000256" key="1">
    <source>
        <dbReference type="ARBA" id="ARBA00023015"/>
    </source>
</evidence>
<feature type="compositionally biased region" description="Basic residues" evidence="3">
    <location>
        <begin position="7"/>
        <end position="29"/>
    </location>
</feature>
<dbReference type="AlphaFoldDB" id="A0AAN8ZC29"/>
<gene>
    <name evidence="4" type="ORF">RJ641_006704</name>
</gene>
<dbReference type="PANTHER" id="PTHR33124">
    <property type="entry name" value="TRANSCRIPTION FACTOR IBH1-LIKE 1"/>
    <property type="match status" value="1"/>
</dbReference>
<dbReference type="Proteomes" id="UP001370490">
    <property type="component" value="Unassembled WGS sequence"/>
</dbReference>
<dbReference type="EMBL" id="JBAMMX010000014">
    <property type="protein sequence ID" value="KAK6928113.1"/>
    <property type="molecule type" value="Genomic_DNA"/>
</dbReference>
<accession>A0AAN8ZC29</accession>
<keyword evidence="2" id="KW-0804">Transcription</keyword>
<evidence type="ECO:0000313" key="4">
    <source>
        <dbReference type="EMBL" id="KAK6928113.1"/>
    </source>
</evidence>
<proteinExistence type="predicted"/>
<dbReference type="PANTHER" id="PTHR33124:SF57">
    <property type="entry name" value="TRANSCRIPTION FACTOR UPBEAT-LIKE PROTEIN"/>
    <property type="match status" value="1"/>
</dbReference>